<dbReference type="Gene3D" id="3.10.10.10">
    <property type="entry name" value="HIV Type 1 Reverse Transcriptase, subunit A, domain 1"/>
    <property type="match status" value="1"/>
</dbReference>
<dbReference type="InterPro" id="IPR032567">
    <property type="entry name" value="RTL1-rel"/>
</dbReference>
<sequence>MRIVERQNPDLILGMDWVDQYDILLDPALRQVFPRQQTTTITTQSKEETKLPAEITKNLGKYPAVYDDSATQTFTNAPVKHSIDTGDAKPVSSPDYRRSPKERAVIKEQVTEMLQRGVIEPSNSPWASQLVVVEKGENKYRCCIQRTMAS</sequence>
<reference evidence="2 3" key="1">
    <citation type="submission" date="2020-12" db="EMBL/GenBank/DDBJ databases">
        <title>Metabolic potential, ecology and presence of endohyphal bacteria is reflected in genomic diversity of Mucoromycotina.</title>
        <authorList>
            <person name="Muszewska A."/>
            <person name="Okrasinska A."/>
            <person name="Steczkiewicz K."/>
            <person name="Drgas O."/>
            <person name="Orlowska M."/>
            <person name="Perlinska-Lenart U."/>
            <person name="Aleksandrzak-Piekarczyk T."/>
            <person name="Szatraj K."/>
            <person name="Zielenkiewicz U."/>
            <person name="Pilsyk S."/>
            <person name="Malc E."/>
            <person name="Mieczkowski P."/>
            <person name="Kruszewska J.S."/>
            <person name="Biernat P."/>
            <person name="Pawlowska J."/>
        </authorList>
    </citation>
    <scope>NUCLEOTIDE SEQUENCE [LARGE SCALE GENOMIC DNA]</scope>
    <source>
        <strain evidence="2 3">CBS 142.35</strain>
    </source>
</reference>
<dbReference type="Proteomes" id="UP000646827">
    <property type="component" value="Unassembled WGS sequence"/>
</dbReference>
<dbReference type="SUPFAM" id="SSF56672">
    <property type="entry name" value="DNA/RNA polymerases"/>
    <property type="match status" value="1"/>
</dbReference>
<dbReference type="AlphaFoldDB" id="A0A8H7V6X9"/>
<dbReference type="PANTHER" id="PTHR15503:SF22">
    <property type="entry name" value="TRANSPOSON TY3-I GAG POLYPROTEIN"/>
    <property type="match status" value="1"/>
</dbReference>
<protein>
    <recommendedName>
        <fullName evidence="4">Reverse transcriptase</fullName>
    </recommendedName>
</protein>
<comment type="caution">
    <text evidence="2">The sequence shown here is derived from an EMBL/GenBank/DDBJ whole genome shotgun (WGS) entry which is preliminary data.</text>
</comment>
<dbReference type="PANTHER" id="PTHR15503">
    <property type="entry name" value="LDOC1 RELATED"/>
    <property type="match status" value="1"/>
</dbReference>
<keyword evidence="3" id="KW-1185">Reference proteome</keyword>
<feature type="region of interest" description="Disordered" evidence="1">
    <location>
        <begin position="77"/>
        <end position="101"/>
    </location>
</feature>
<gene>
    <name evidence="2" type="ORF">INT45_011170</name>
</gene>
<evidence type="ECO:0000256" key="1">
    <source>
        <dbReference type="SAM" id="MobiDB-lite"/>
    </source>
</evidence>
<evidence type="ECO:0000313" key="3">
    <source>
        <dbReference type="Proteomes" id="UP000646827"/>
    </source>
</evidence>
<dbReference type="InterPro" id="IPR043502">
    <property type="entry name" value="DNA/RNA_pol_sf"/>
</dbReference>
<evidence type="ECO:0000313" key="2">
    <source>
        <dbReference type="EMBL" id="KAG2212421.1"/>
    </source>
</evidence>
<dbReference type="EMBL" id="JAEPRB010000761">
    <property type="protein sequence ID" value="KAG2212421.1"/>
    <property type="molecule type" value="Genomic_DNA"/>
</dbReference>
<proteinExistence type="predicted"/>
<dbReference type="OrthoDB" id="5599418at2759"/>
<organism evidence="2 3">
    <name type="scientific">Circinella minor</name>
    <dbReference type="NCBI Taxonomy" id="1195481"/>
    <lineage>
        <taxon>Eukaryota</taxon>
        <taxon>Fungi</taxon>
        <taxon>Fungi incertae sedis</taxon>
        <taxon>Mucoromycota</taxon>
        <taxon>Mucoromycotina</taxon>
        <taxon>Mucoromycetes</taxon>
        <taxon>Mucorales</taxon>
        <taxon>Lichtheimiaceae</taxon>
        <taxon>Circinella</taxon>
    </lineage>
</organism>
<name>A0A8H7V6X9_9FUNG</name>
<evidence type="ECO:0008006" key="4">
    <source>
        <dbReference type="Google" id="ProtNLM"/>
    </source>
</evidence>
<accession>A0A8H7V6X9</accession>